<dbReference type="CDD" id="cd17546">
    <property type="entry name" value="REC_hyHK_CKI1_RcsC-like"/>
    <property type="match status" value="1"/>
</dbReference>
<dbReference type="PRINTS" id="PR00344">
    <property type="entry name" value="BCTRLSENSOR"/>
</dbReference>
<dbReference type="EC" id="2.7.13.3" evidence="3"/>
<dbReference type="RefSeq" id="WP_277578727.1">
    <property type="nucleotide sequence ID" value="NZ_JANRMI010000003.1"/>
</dbReference>
<dbReference type="PANTHER" id="PTHR45339">
    <property type="entry name" value="HYBRID SIGNAL TRANSDUCTION HISTIDINE KINASE J"/>
    <property type="match status" value="1"/>
</dbReference>
<dbReference type="PANTHER" id="PTHR45339:SF1">
    <property type="entry name" value="HYBRID SIGNAL TRANSDUCTION HISTIDINE KINASE J"/>
    <property type="match status" value="1"/>
</dbReference>
<dbReference type="InterPro" id="IPR011006">
    <property type="entry name" value="CheY-like_superfamily"/>
</dbReference>
<evidence type="ECO:0000256" key="3">
    <source>
        <dbReference type="ARBA" id="ARBA00012438"/>
    </source>
</evidence>
<dbReference type="SUPFAM" id="SSF52172">
    <property type="entry name" value="CheY-like"/>
    <property type="match status" value="1"/>
</dbReference>
<reference evidence="14" key="1">
    <citation type="submission" date="2022-08" db="EMBL/GenBank/DDBJ databases">
        <title>Novel Bdellovibrio Species Isolated from Svalbard: Designation Bdellovibrio svalbardensis.</title>
        <authorList>
            <person name="Mitchell R.J."/>
            <person name="Choi S.Y."/>
        </authorList>
    </citation>
    <scope>NUCLEOTIDE SEQUENCE</scope>
    <source>
        <strain evidence="14">PAP01</strain>
    </source>
</reference>
<dbReference type="PROSITE" id="PS50885">
    <property type="entry name" value="HAMP"/>
    <property type="match status" value="1"/>
</dbReference>
<dbReference type="SUPFAM" id="SSF55785">
    <property type="entry name" value="PYP-like sensor domain (PAS domain)"/>
    <property type="match status" value="2"/>
</dbReference>
<dbReference type="InterPro" id="IPR005467">
    <property type="entry name" value="His_kinase_dom"/>
</dbReference>
<dbReference type="Gene3D" id="3.30.565.10">
    <property type="entry name" value="Histidine kinase-like ATPase, C-terminal domain"/>
    <property type="match status" value="1"/>
</dbReference>
<sequence length="1132" mass="127613">MTMRVRLLLFTTLLVLGAMAAAGLIGYKVGNSSLETSYAERLTQARLAKKQALQNEFENFGKTLIVTSEMTKTREALKDLLRAENDTFLWLNKNARISEWQDQLTRAYKADDNPELYKAIHLLHKLPLFLQSQFQQQAASEDVPARSIVTVHGKDKVPFFRIHENIHPFFLDYADRFNITDILLVDNTGTIVYSLQKSLNFGTNLNSGIFSSTALGDAYRWSLTAAPRSYKFYDFTANGGFSSTPAAYFVSPVFDKFQLLGAVIFQISLDRVDQVLSDNHQWKKMGLKETGEVLAFGQDGLLRNNSRAFFENPALFLQDYARLGGSKKVTATLEESKTTALKLGLPIEKTRHYFRSEDLVTTEKDYLDQPGLASIGKVDLPGGGEWLLIAKINREEAISPLSRYLFPFSLGALLLLAAFILAFVLISKRLTSPLHNLQSAFEKLKQQKWNEHLQYNTKDEYAQVFSDFNDLAATLDQTTRSKETLENIMHTLRELLFIVDVTSDANSEEYQWSIREANAAASDLIGIPAASLITSDLKLWIEADFKKILEKITNGNGGTQPLEGMLKKISGERIPVQISFSPVKTSKDCKASLIFIATDISRQKEVERELKMQENLLRDSQALSLTGSFRWEMPTGKNIWSDQLFEILGVDPKGVRPTFDIFRGLVLPEDLPLLDAAYKEAQKNLLPINIDLRLRKADTHELIWVRMIGQVEYDQYGNPMTTSGVVQDVTNLKKTELALIFAKDEALKSSQAKSEFLAHMSHEIRTPMNAIMGMAELLKETKLDREQEYYVTIFRKSGEVLMALINDILDLSKIEAGEVSIENIPFDLNKLMNDIQEMLKPRALEKGIGFSFEVAKGINPHLMGDPNKLRQVLINLAGNSIKFTERGQIRINITKNPTKKDSLMISVSDSGVGIAPSKQHLIFQKFSQADSSITRRYGGTGLGLAISKSLVELMGGQIWFKSREGIGTTFFVTIPLREQIYSLATQKPVPMKTPELDFVKTQTPRDPNKKVRILLADDTEDNRILFTHYLKNGPFEIVEAENGLQALDKIKSDEFDIVFMDVQMPEMDGYAATAQVREWEQQVHHAHIPIIALTAHALSDDRDKSLKAGCDDHITKPFKKDTLLTVIDRYSH</sequence>
<organism evidence="14 15">
    <name type="scientific">Bdellovibrio svalbardensis</name>
    <dbReference type="NCBI Taxonomy" id="2972972"/>
    <lineage>
        <taxon>Bacteria</taxon>
        <taxon>Pseudomonadati</taxon>
        <taxon>Bdellovibrionota</taxon>
        <taxon>Bdellovibrionia</taxon>
        <taxon>Bdellovibrionales</taxon>
        <taxon>Pseudobdellovibrionaceae</taxon>
        <taxon>Bdellovibrio</taxon>
    </lineage>
</organism>
<evidence type="ECO:0000259" key="11">
    <source>
        <dbReference type="PROSITE" id="PS50110"/>
    </source>
</evidence>
<dbReference type="PROSITE" id="PS50109">
    <property type="entry name" value="HIS_KIN"/>
    <property type="match status" value="1"/>
</dbReference>
<evidence type="ECO:0000256" key="9">
    <source>
        <dbReference type="SAM" id="Phobius"/>
    </source>
</evidence>
<evidence type="ECO:0000259" key="12">
    <source>
        <dbReference type="PROSITE" id="PS50113"/>
    </source>
</evidence>
<dbReference type="Gene3D" id="3.40.50.2300">
    <property type="match status" value="1"/>
</dbReference>
<dbReference type="Gene3D" id="1.10.287.130">
    <property type="match status" value="1"/>
</dbReference>
<evidence type="ECO:0000256" key="6">
    <source>
        <dbReference type="ARBA" id="ARBA00022777"/>
    </source>
</evidence>
<feature type="domain" description="PAC" evidence="12">
    <location>
        <begin position="560"/>
        <end position="612"/>
    </location>
</feature>
<feature type="modified residue" description="4-aspartylphosphate" evidence="8">
    <location>
        <position position="1061"/>
    </location>
</feature>
<comment type="caution">
    <text evidence="14">The sequence shown here is derived from an EMBL/GenBank/DDBJ whole genome shotgun (WGS) entry which is preliminary data.</text>
</comment>
<dbReference type="SMART" id="SM00086">
    <property type="entry name" value="PAC"/>
    <property type="match status" value="2"/>
</dbReference>
<dbReference type="SMART" id="SM00448">
    <property type="entry name" value="REC"/>
    <property type="match status" value="1"/>
</dbReference>
<evidence type="ECO:0000256" key="4">
    <source>
        <dbReference type="ARBA" id="ARBA00022553"/>
    </source>
</evidence>
<keyword evidence="6" id="KW-0418">Kinase</keyword>
<evidence type="ECO:0000256" key="1">
    <source>
        <dbReference type="ARBA" id="ARBA00000085"/>
    </source>
</evidence>
<keyword evidence="4 8" id="KW-0597">Phosphoprotein</keyword>
<dbReference type="InterPro" id="IPR035965">
    <property type="entry name" value="PAS-like_dom_sf"/>
</dbReference>
<dbReference type="InterPro" id="IPR013655">
    <property type="entry name" value="PAS_fold_3"/>
</dbReference>
<protein>
    <recommendedName>
        <fullName evidence="3">histidine kinase</fullName>
        <ecNumber evidence="3">2.7.13.3</ecNumber>
    </recommendedName>
</protein>
<keyword evidence="9" id="KW-0812">Transmembrane</keyword>
<feature type="transmembrane region" description="Helical" evidence="9">
    <location>
        <begin position="404"/>
        <end position="426"/>
    </location>
</feature>
<dbReference type="Gene3D" id="3.30.450.20">
    <property type="entry name" value="PAS domain"/>
    <property type="match status" value="2"/>
</dbReference>
<keyword evidence="9" id="KW-1133">Transmembrane helix</keyword>
<dbReference type="Pfam" id="PF08447">
    <property type="entry name" value="PAS_3"/>
    <property type="match status" value="1"/>
</dbReference>
<dbReference type="Proteomes" id="UP001152321">
    <property type="component" value="Unassembled WGS sequence"/>
</dbReference>
<dbReference type="InterPro" id="IPR003594">
    <property type="entry name" value="HATPase_dom"/>
</dbReference>
<proteinExistence type="predicted"/>
<dbReference type="SMART" id="SM00304">
    <property type="entry name" value="HAMP"/>
    <property type="match status" value="1"/>
</dbReference>
<dbReference type="InterPro" id="IPR000014">
    <property type="entry name" value="PAS"/>
</dbReference>
<dbReference type="InterPro" id="IPR001789">
    <property type="entry name" value="Sig_transdc_resp-reg_receiver"/>
</dbReference>
<evidence type="ECO:0000259" key="10">
    <source>
        <dbReference type="PROSITE" id="PS50109"/>
    </source>
</evidence>
<dbReference type="CDD" id="cd00082">
    <property type="entry name" value="HisKA"/>
    <property type="match status" value="1"/>
</dbReference>
<dbReference type="Pfam" id="PF00512">
    <property type="entry name" value="HisKA"/>
    <property type="match status" value="1"/>
</dbReference>
<evidence type="ECO:0000256" key="7">
    <source>
        <dbReference type="ARBA" id="ARBA00023012"/>
    </source>
</evidence>
<evidence type="ECO:0000259" key="13">
    <source>
        <dbReference type="PROSITE" id="PS50885"/>
    </source>
</evidence>
<dbReference type="CDD" id="cd06225">
    <property type="entry name" value="HAMP"/>
    <property type="match status" value="1"/>
</dbReference>
<keyword evidence="15" id="KW-1185">Reference proteome</keyword>
<keyword evidence="7" id="KW-0902">Two-component regulatory system</keyword>
<dbReference type="InterPro" id="IPR000700">
    <property type="entry name" value="PAS-assoc_C"/>
</dbReference>
<comment type="subcellular location">
    <subcellularLocation>
        <location evidence="2">Membrane</location>
    </subcellularLocation>
</comment>
<evidence type="ECO:0000256" key="2">
    <source>
        <dbReference type="ARBA" id="ARBA00004370"/>
    </source>
</evidence>
<dbReference type="Gene3D" id="6.10.340.10">
    <property type="match status" value="1"/>
</dbReference>
<dbReference type="PROSITE" id="PS50110">
    <property type="entry name" value="RESPONSE_REGULATORY"/>
    <property type="match status" value="1"/>
</dbReference>
<evidence type="ECO:0000313" key="15">
    <source>
        <dbReference type="Proteomes" id="UP001152321"/>
    </source>
</evidence>
<dbReference type="SMART" id="SM00388">
    <property type="entry name" value="HisKA"/>
    <property type="match status" value="1"/>
</dbReference>
<dbReference type="SMART" id="SM00387">
    <property type="entry name" value="HATPase_c"/>
    <property type="match status" value="1"/>
</dbReference>
<accession>A0ABT6DK63</accession>
<dbReference type="SUPFAM" id="SSF47384">
    <property type="entry name" value="Homodimeric domain of signal transducing histidine kinase"/>
    <property type="match status" value="1"/>
</dbReference>
<dbReference type="CDD" id="cd00130">
    <property type="entry name" value="PAS"/>
    <property type="match status" value="1"/>
</dbReference>
<dbReference type="Pfam" id="PF00072">
    <property type="entry name" value="Response_reg"/>
    <property type="match status" value="1"/>
</dbReference>
<feature type="domain" description="HAMP" evidence="13">
    <location>
        <begin position="428"/>
        <end position="480"/>
    </location>
</feature>
<comment type="catalytic activity">
    <reaction evidence="1">
        <text>ATP + protein L-histidine = ADP + protein N-phospho-L-histidine.</text>
        <dbReference type="EC" id="2.7.13.3"/>
    </reaction>
</comment>
<keyword evidence="9" id="KW-0472">Membrane</keyword>
<dbReference type="GO" id="GO:0005524">
    <property type="term" value="F:ATP binding"/>
    <property type="evidence" value="ECO:0007669"/>
    <property type="project" value="UniProtKB-KW"/>
</dbReference>
<dbReference type="SUPFAM" id="SSF55874">
    <property type="entry name" value="ATPase domain of HSP90 chaperone/DNA topoisomerase II/histidine kinase"/>
    <property type="match status" value="1"/>
</dbReference>
<feature type="domain" description="Histidine kinase" evidence="10">
    <location>
        <begin position="759"/>
        <end position="978"/>
    </location>
</feature>
<dbReference type="InterPro" id="IPR001610">
    <property type="entry name" value="PAC"/>
</dbReference>
<dbReference type="InterPro" id="IPR003660">
    <property type="entry name" value="HAMP_dom"/>
</dbReference>
<evidence type="ECO:0000256" key="5">
    <source>
        <dbReference type="ARBA" id="ARBA00022679"/>
    </source>
</evidence>
<keyword evidence="5" id="KW-0808">Transferase</keyword>
<dbReference type="InterPro" id="IPR036890">
    <property type="entry name" value="HATPase_C_sf"/>
</dbReference>
<dbReference type="Pfam" id="PF02518">
    <property type="entry name" value="HATPase_c"/>
    <property type="match status" value="1"/>
</dbReference>
<gene>
    <name evidence="14" type="ORF">NWE73_12800</name>
</gene>
<dbReference type="InterPro" id="IPR036097">
    <property type="entry name" value="HisK_dim/P_sf"/>
</dbReference>
<dbReference type="EMBL" id="JANRMI010000003">
    <property type="protein sequence ID" value="MDG0817252.1"/>
    <property type="molecule type" value="Genomic_DNA"/>
</dbReference>
<dbReference type="PROSITE" id="PS50113">
    <property type="entry name" value="PAC"/>
    <property type="match status" value="1"/>
</dbReference>
<evidence type="ECO:0000256" key="8">
    <source>
        <dbReference type="PROSITE-ProRule" id="PRU00169"/>
    </source>
</evidence>
<dbReference type="InterPro" id="IPR003661">
    <property type="entry name" value="HisK_dim/P_dom"/>
</dbReference>
<keyword evidence="14" id="KW-0067">ATP-binding</keyword>
<feature type="domain" description="Response regulatory" evidence="11">
    <location>
        <begin position="1012"/>
        <end position="1131"/>
    </location>
</feature>
<name>A0ABT6DK63_9BACT</name>
<evidence type="ECO:0000313" key="14">
    <source>
        <dbReference type="EMBL" id="MDG0817252.1"/>
    </source>
</evidence>
<dbReference type="InterPro" id="IPR004358">
    <property type="entry name" value="Sig_transdc_His_kin-like_C"/>
</dbReference>
<keyword evidence="14" id="KW-0547">Nucleotide-binding</keyword>
<dbReference type="CDD" id="cd16922">
    <property type="entry name" value="HATPase_EvgS-ArcB-TorS-like"/>
    <property type="match status" value="1"/>
</dbReference>